<organism evidence="1 2">
    <name type="scientific">Vibrio penaeicida</name>
    <dbReference type="NCBI Taxonomy" id="104609"/>
    <lineage>
        <taxon>Bacteria</taxon>
        <taxon>Pseudomonadati</taxon>
        <taxon>Pseudomonadota</taxon>
        <taxon>Gammaproteobacteria</taxon>
        <taxon>Vibrionales</taxon>
        <taxon>Vibrionaceae</taxon>
        <taxon>Vibrio</taxon>
    </lineage>
</organism>
<proteinExistence type="predicted"/>
<evidence type="ECO:0008006" key="3">
    <source>
        <dbReference type="Google" id="ProtNLM"/>
    </source>
</evidence>
<dbReference type="InterPro" id="IPR015003">
    <property type="entry name" value="DUF1853"/>
</dbReference>
<dbReference type="AlphaFoldDB" id="A0AAV5NMQ4"/>
<keyword evidence="2" id="KW-1185">Reference proteome</keyword>
<evidence type="ECO:0000313" key="1">
    <source>
        <dbReference type="EMBL" id="GLQ71895.1"/>
    </source>
</evidence>
<name>A0AAV5NMQ4_9VIBR</name>
<dbReference type="Pfam" id="PF08907">
    <property type="entry name" value="DUF1853"/>
    <property type="match status" value="1"/>
</dbReference>
<sequence length="252" mass="29544">MLSKPEIDKLLHWVASTPSLFNLNAPVCGNSPFSQNIPVSMNGYSGNQRLGFVYQYACRCLFQANSQYRLLEEEIQLQQDGRTLGAIDFILENHDNQTIEHWEVAIKFYLLHNTLWYGPNAKDRLDLKLDRMLSHQLKMSSSKAFKTQFPEWENISEHLLMQGRLYTNPFDDEAIPKSCLEYQIEQSRIKGYWCYDSQKHLITDKLYVLDKKDWVTGRNKDSVLFSGEVNKFVHCQSESGQYWFIVNNQWPN</sequence>
<protein>
    <recommendedName>
        <fullName evidence="3">DUF1853 family protein</fullName>
    </recommendedName>
</protein>
<gene>
    <name evidence="1" type="ORF">GCM10007932_12550</name>
</gene>
<comment type="caution">
    <text evidence="1">The sequence shown here is derived from an EMBL/GenBank/DDBJ whole genome shotgun (WGS) entry which is preliminary data.</text>
</comment>
<accession>A0AAV5NMQ4</accession>
<evidence type="ECO:0000313" key="2">
    <source>
        <dbReference type="Proteomes" id="UP001156690"/>
    </source>
</evidence>
<reference evidence="2" key="1">
    <citation type="journal article" date="2019" name="Int. J. Syst. Evol. Microbiol.">
        <title>The Global Catalogue of Microorganisms (GCM) 10K type strain sequencing project: providing services to taxonomists for standard genome sequencing and annotation.</title>
        <authorList>
            <consortium name="The Broad Institute Genomics Platform"/>
            <consortium name="The Broad Institute Genome Sequencing Center for Infectious Disease"/>
            <person name="Wu L."/>
            <person name="Ma J."/>
        </authorList>
    </citation>
    <scope>NUCLEOTIDE SEQUENCE [LARGE SCALE GENOMIC DNA]</scope>
    <source>
        <strain evidence="2">NBRC 15640</strain>
    </source>
</reference>
<dbReference type="EMBL" id="BSNX01000008">
    <property type="protein sequence ID" value="GLQ71895.1"/>
    <property type="molecule type" value="Genomic_DNA"/>
</dbReference>
<dbReference type="Proteomes" id="UP001156690">
    <property type="component" value="Unassembled WGS sequence"/>
</dbReference>